<evidence type="ECO:0000256" key="1">
    <source>
        <dbReference type="SAM" id="MobiDB-lite"/>
    </source>
</evidence>
<sequence length="102" mass="11111">MQKGPAAALHIRRDVLLVVLLTSVQSAPAVSLRPSSSIQSLCPTRCRHPSGRHLYCSPIVPWQGWPQRHVHHLCRDAAALTGTNKDLPETRVPNAPAKPSAK</sequence>
<keyword evidence="4" id="KW-1185">Reference proteome</keyword>
<gene>
    <name evidence="3" type="ORF">P171DRAFT_463698</name>
</gene>
<feature type="signal peptide" evidence="2">
    <location>
        <begin position="1"/>
        <end position="26"/>
    </location>
</feature>
<evidence type="ECO:0000256" key="2">
    <source>
        <dbReference type="SAM" id="SignalP"/>
    </source>
</evidence>
<evidence type="ECO:0000313" key="4">
    <source>
        <dbReference type="Proteomes" id="UP000799764"/>
    </source>
</evidence>
<keyword evidence="2" id="KW-0732">Signal</keyword>
<feature type="chain" id="PRO_5040352048" description="Secreted protein" evidence="2">
    <location>
        <begin position="27"/>
        <end position="102"/>
    </location>
</feature>
<dbReference type="Proteomes" id="UP000799764">
    <property type="component" value="Unassembled WGS sequence"/>
</dbReference>
<dbReference type="EMBL" id="MU001500">
    <property type="protein sequence ID" value="KAF2445270.1"/>
    <property type="molecule type" value="Genomic_DNA"/>
</dbReference>
<feature type="region of interest" description="Disordered" evidence="1">
    <location>
        <begin position="82"/>
        <end position="102"/>
    </location>
</feature>
<name>A0A9P4PHR5_9PLEO</name>
<protein>
    <recommendedName>
        <fullName evidence="5">Secreted protein</fullName>
    </recommendedName>
</protein>
<accession>A0A9P4PHR5</accession>
<reference evidence="3" key="1">
    <citation type="journal article" date="2020" name="Stud. Mycol.">
        <title>101 Dothideomycetes genomes: a test case for predicting lifestyles and emergence of pathogens.</title>
        <authorList>
            <person name="Haridas S."/>
            <person name="Albert R."/>
            <person name="Binder M."/>
            <person name="Bloem J."/>
            <person name="Labutti K."/>
            <person name="Salamov A."/>
            <person name="Andreopoulos B."/>
            <person name="Baker S."/>
            <person name="Barry K."/>
            <person name="Bills G."/>
            <person name="Bluhm B."/>
            <person name="Cannon C."/>
            <person name="Castanera R."/>
            <person name="Culley D."/>
            <person name="Daum C."/>
            <person name="Ezra D."/>
            <person name="Gonzalez J."/>
            <person name="Henrissat B."/>
            <person name="Kuo A."/>
            <person name="Liang C."/>
            <person name="Lipzen A."/>
            <person name="Lutzoni F."/>
            <person name="Magnuson J."/>
            <person name="Mondo S."/>
            <person name="Nolan M."/>
            <person name="Ohm R."/>
            <person name="Pangilinan J."/>
            <person name="Park H.-J."/>
            <person name="Ramirez L."/>
            <person name="Alfaro M."/>
            <person name="Sun H."/>
            <person name="Tritt A."/>
            <person name="Yoshinaga Y."/>
            <person name="Zwiers L.-H."/>
            <person name="Turgeon B."/>
            <person name="Goodwin S."/>
            <person name="Spatafora J."/>
            <person name="Crous P."/>
            <person name="Grigoriev I."/>
        </authorList>
    </citation>
    <scope>NUCLEOTIDE SEQUENCE</scope>
    <source>
        <strain evidence="3">CBS 690.94</strain>
    </source>
</reference>
<organism evidence="3 4">
    <name type="scientific">Karstenula rhodostoma CBS 690.94</name>
    <dbReference type="NCBI Taxonomy" id="1392251"/>
    <lineage>
        <taxon>Eukaryota</taxon>
        <taxon>Fungi</taxon>
        <taxon>Dikarya</taxon>
        <taxon>Ascomycota</taxon>
        <taxon>Pezizomycotina</taxon>
        <taxon>Dothideomycetes</taxon>
        <taxon>Pleosporomycetidae</taxon>
        <taxon>Pleosporales</taxon>
        <taxon>Massarineae</taxon>
        <taxon>Didymosphaeriaceae</taxon>
        <taxon>Karstenula</taxon>
    </lineage>
</organism>
<proteinExistence type="predicted"/>
<comment type="caution">
    <text evidence="3">The sequence shown here is derived from an EMBL/GenBank/DDBJ whole genome shotgun (WGS) entry which is preliminary data.</text>
</comment>
<evidence type="ECO:0008006" key="5">
    <source>
        <dbReference type="Google" id="ProtNLM"/>
    </source>
</evidence>
<evidence type="ECO:0000313" key="3">
    <source>
        <dbReference type="EMBL" id="KAF2445270.1"/>
    </source>
</evidence>
<dbReference type="AlphaFoldDB" id="A0A9P4PHR5"/>